<protein>
    <submittedName>
        <fullName evidence="2">Uncharacterized protein</fullName>
    </submittedName>
</protein>
<proteinExistence type="predicted"/>
<reference evidence="2" key="1">
    <citation type="submission" date="2020-05" db="EMBL/GenBank/DDBJ databases">
        <title>Mycena genomes resolve the evolution of fungal bioluminescence.</title>
        <authorList>
            <person name="Tsai I.J."/>
        </authorList>
    </citation>
    <scope>NUCLEOTIDE SEQUENCE</scope>
    <source>
        <strain evidence="2">CCC161011</strain>
    </source>
</reference>
<keyword evidence="3" id="KW-1185">Reference proteome</keyword>
<accession>A0A8H6Z2J4</accession>
<feature type="compositionally biased region" description="Basic residues" evidence="1">
    <location>
        <begin position="1"/>
        <end position="10"/>
    </location>
</feature>
<dbReference type="AlphaFoldDB" id="A0A8H6Z2J4"/>
<organism evidence="2 3">
    <name type="scientific">Mycena venus</name>
    <dbReference type="NCBI Taxonomy" id="2733690"/>
    <lineage>
        <taxon>Eukaryota</taxon>
        <taxon>Fungi</taxon>
        <taxon>Dikarya</taxon>
        <taxon>Basidiomycota</taxon>
        <taxon>Agaricomycotina</taxon>
        <taxon>Agaricomycetes</taxon>
        <taxon>Agaricomycetidae</taxon>
        <taxon>Agaricales</taxon>
        <taxon>Marasmiineae</taxon>
        <taxon>Mycenaceae</taxon>
        <taxon>Mycena</taxon>
    </lineage>
</organism>
<evidence type="ECO:0000256" key="1">
    <source>
        <dbReference type="SAM" id="MobiDB-lite"/>
    </source>
</evidence>
<evidence type="ECO:0000313" key="2">
    <source>
        <dbReference type="EMBL" id="KAF7369196.1"/>
    </source>
</evidence>
<sequence length="240" mass="26313">MPAKKTAKRARSPDAGVNEKDTGSTSVRPQKRPKEVSASKDAAKNNSPSEAAAQTPESPSLSGKFDVYQMDLAFLSDVYLPTGTSEPQFEKLYKKIAPFTKDGQLEERGSCDPMEEMPFDIAIKELKLIDKLTFSPGEQSRFITTPQSGPGITGRLELADSNCGIQSAAGVFRMKHVWTGKGVEGRDVEIFEGYMSFKVAHSGLYKRKGHGSGNNRVFAFWAVRGRRDADGEEIGLTERN</sequence>
<feature type="region of interest" description="Disordered" evidence="1">
    <location>
        <begin position="1"/>
        <end position="62"/>
    </location>
</feature>
<dbReference type="OrthoDB" id="3256283at2759"/>
<gene>
    <name evidence="2" type="ORF">MVEN_00247000</name>
</gene>
<name>A0A8H6Z2J4_9AGAR</name>
<evidence type="ECO:0000313" key="3">
    <source>
        <dbReference type="Proteomes" id="UP000620124"/>
    </source>
</evidence>
<dbReference type="Proteomes" id="UP000620124">
    <property type="component" value="Unassembled WGS sequence"/>
</dbReference>
<feature type="compositionally biased region" description="Basic and acidic residues" evidence="1">
    <location>
        <begin position="32"/>
        <end position="43"/>
    </location>
</feature>
<dbReference type="EMBL" id="JACAZI010000002">
    <property type="protein sequence ID" value="KAF7369196.1"/>
    <property type="molecule type" value="Genomic_DNA"/>
</dbReference>
<comment type="caution">
    <text evidence="2">The sequence shown here is derived from an EMBL/GenBank/DDBJ whole genome shotgun (WGS) entry which is preliminary data.</text>
</comment>